<feature type="transmembrane region" description="Helical" evidence="1">
    <location>
        <begin position="26"/>
        <end position="44"/>
    </location>
</feature>
<evidence type="ECO:0000313" key="3">
    <source>
        <dbReference type="Proteomes" id="UP000019131"/>
    </source>
</evidence>
<reference evidence="2 3" key="1">
    <citation type="journal article" date="2014" name="Genome Announc.">
        <title>Draft Genome Sequence of Bacteroides reticulotermitis Strain JCM 10512T, Isolated from the Gut of a Termite.</title>
        <authorList>
            <person name="Yuki M."/>
            <person name="Oshima K."/>
            <person name="Suda W."/>
            <person name="Sakamoto M."/>
            <person name="Iida T."/>
            <person name="Hattori M."/>
            <person name="Ohkuma M."/>
        </authorList>
    </citation>
    <scope>NUCLEOTIDE SEQUENCE [LARGE SCALE GENOMIC DNA]</scope>
    <source>
        <strain evidence="2 3">JCM 10512</strain>
    </source>
</reference>
<feature type="transmembrane region" description="Helical" evidence="1">
    <location>
        <begin position="75"/>
        <end position="94"/>
    </location>
</feature>
<dbReference type="Proteomes" id="UP000019131">
    <property type="component" value="Unassembled WGS sequence"/>
</dbReference>
<protein>
    <submittedName>
        <fullName evidence="2">Uncharacterized protein</fullName>
    </submittedName>
</protein>
<keyword evidence="1" id="KW-0472">Membrane</keyword>
<sequence>MITSKPEIVCLALNAFPAKSHIDVRFLILLSFILCLICILNHGAKLMNKKLQGSPYRLISSIFCSRYERSAEYSIFSSLILFLIYASLFFLISFSNAFCSAGIVKYLSAHTFISIIKGNRSTPLGESLYKTLALLSG</sequence>
<proteinExistence type="predicted"/>
<evidence type="ECO:0000313" key="2">
    <source>
        <dbReference type="EMBL" id="GAE83526.1"/>
    </source>
</evidence>
<accession>W4URE7</accession>
<name>W4URE7_9BACE</name>
<keyword evidence="1" id="KW-1133">Transmembrane helix</keyword>
<dbReference type="EMBL" id="BAIV01000009">
    <property type="protein sequence ID" value="GAE83526.1"/>
    <property type="molecule type" value="Genomic_DNA"/>
</dbReference>
<comment type="caution">
    <text evidence="2">The sequence shown here is derived from an EMBL/GenBank/DDBJ whole genome shotgun (WGS) entry which is preliminary data.</text>
</comment>
<evidence type="ECO:0000256" key="1">
    <source>
        <dbReference type="SAM" id="Phobius"/>
    </source>
</evidence>
<organism evidence="2 3">
    <name type="scientific">Bacteroides reticulotermitis JCM 10512</name>
    <dbReference type="NCBI Taxonomy" id="1445607"/>
    <lineage>
        <taxon>Bacteria</taxon>
        <taxon>Pseudomonadati</taxon>
        <taxon>Bacteroidota</taxon>
        <taxon>Bacteroidia</taxon>
        <taxon>Bacteroidales</taxon>
        <taxon>Bacteroidaceae</taxon>
        <taxon>Bacteroides</taxon>
    </lineage>
</organism>
<gene>
    <name evidence="2" type="ORF">JCM10512_1807</name>
</gene>
<keyword evidence="3" id="KW-1185">Reference proteome</keyword>
<dbReference type="AlphaFoldDB" id="W4URE7"/>
<keyword evidence="1" id="KW-0812">Transmembrane</keyword>